<protein>
    <submittedName>
        <fullName evidence="3">Uncharacterized protein</fullName>
    </submittedName>
</protein>
<dbReference type="EMBL" id="JFFI01002702">
    <property type="protein sequence ID" value="KXH26776.1"/>
    <property type="molecule type" value="Genomic_DNA"/>
</dbReference>
<accession>A0A135RST5</accession>
<evidence type="ECO:0000256" key="1">
    <source>
        <dbReference type="SAM" id="Coils"/>
    </source>
</evidence>
<feature type="region of interest" description="Disordered" evidence="2">
    <location>
        <begin position="570"/>
        <end position="605"/>
    </location>
</feature>
<feature type="region of interest" description="Disordered" evidence="2">
    <location>
        <begin position="1"/>
        <end position="309"/>
    </location>
</feature>
<evidence type="ECO:0000256" key="2">
    <source>
        <dbReference type="SAM" id="MobiDB-lite"/>
    </source>
</evidence>
<organism evidence="3 4">
    <name type="scientific">Colletotrichum salicis</name>
    <dbReference type="NCBI Taxonomy" id="1209931"/>
    <lineage>
        <taxon>Eukaryota</taxon>
        <taxon>Fungi</taxon>
        <taxon>Dikarya</taxon>
        <taxon>Ascomycota</taxon>
        <taxon>Pezizomycotina</taxon>
        <taxon>Sordariomycetes</taxon>
        <taxon>Hypocreomycetidae</taxon>
        <taxon>Glomerellales</taxon>
        <taxon>Glomerellaceae</taxon>
        <taxon>Colletotrichum</taxon>
        <taxon>Colletotrichum acutatum species complex</taxon>
    </lineage>
</organism>
<comment type="caution">
    <text evidence="3">The sequence shown here is derived from an EMBL/GenBank/DDBJ whole genome shotgun (WGS) entry which is preliminary data.</text>
</comment>
<feature type="coiled-coil region" evidence="1">
    <location>
        <begin position="311"/>
        <end position="345"/>
    </location>
</feature>
<name>A0A135RST5_9PEZI</name>
<gene>
    <name evidence="3" type="ORF">CSAL01_00322</name>
</gene>
<dbReference type="OrthoDB" id="4160836at2759"/>
<feature type="compositionally biased region" description="Polar residues" evidence="2">
    <location>
        <begin position="283"/>
        <end position="296"/>
    </location>
</feature>
<proteinExistence type="predicted"/>
<evidence type="ECO:0000313" key="4">
    <source>
        <dbReference type="Proteomes" id="UP000070121"/>
    </source>
</evidence>
<dbReference type="Proteomes" id="UP000070121">
    <property type="component" value="Unassembled WGS sequence"/>
</dbReference>
<sequence length="703" mass="77399">MDESASKRRRVSPRLSRERDEGNNESTTPPDPPPPRSRIPRRPSFASPTRASLSRTNPDILRRRSRSVSPSKVGSSNPSTQSTTQDVAGVGSAAQAETQAERFLERGPARPRSNMSGSTAVESTNLGSPARRMALESRVSGALASRPRRSGGIPVPRPLPEPGPNDDEDFNPFAGRVLNRTPPRHGAALGRAPPRQPQPETEPELDQEPELPPTPTQRGQADPVVTTPPRGIHDTPSKKKRRNASLSKSSPLKQPPLRPPEFSQKAQEPSKKAMARAAREKSPTQTAKQTRSTKGLSGTHEARGVPVPDPYAELKETRDALQAQLAKLEADLELATDENERIRKAQARRSGDVQPLGRSRQNQLLDLLRRHLVPPEKEAKPDVAQGWFDMAMNPTSWLSFGSLGQAQLSLPKEEPEEIAAPTSHHPIAMTAVDELPYLQAFTPFEFAATTNMLPKESDSDPLLRKHNIVVRSAHPAGLFMAKMEMTVDTENLQIKELAVPRLDPAAVAELGPFVEKVTTGGSNTHMNQNVSIVTWAMSEWYRVAVERANVWHTLDTELGDKEKLAQSVAKIRTRRKKRRRKDDEEEDSQDVNGTTERNRSENLPRSVLLPHLGRTAYEIPIPGAVKEETSCLRLQWRIDFDWTGEAQSKVGLVIGMPGKWHLGDERGSLAAASKVFERFVQGNEGLMTAVRTVVALLAGDALS</sequence>
<feature type="compositionally biased region" description="Polar residues" evidence="2">
    <location>
        <begin position="113"/>
        <end position="127"/>
    </location>
</feature>
<keyword evidence="1" id="KW-0175">Coiled coil</keyword>
<dbReference type="STRING" id="1209931.A0A135RST5"/>
<reference evidence="3 4" key="1">
    <citation type="submission" date="2014-02" db="EMBL/GenBank/DDBJ databases">
        <title>The genome sequence of Colletotrichum salicis CBS 607.94.</title>
        <authorList>
            <person name="Baroncelli R."/>
            <person name="Thon M.R."/>
        </authorList>
    </citation>
    <scope>NUCLEOTIDE SEQUENCE [LARGE SCALE GENOMIC DNA]</scope>
    <source>
        <strain evidence="3 4">CBS 607.94</strain>
    </source>
</reference>
<evidence type="ECO:0000313" key="3">
    <source>
        <dbReference type="EMBL" id="KXH26776.1"/>
    </source>
</evidence>
<keyword evidence="4" id="KW-1185">Reference proteome</keyword>
<feature type="compositionally biased region" description="Basic and acidic residues" evidence="2">
    <location>
        <begin position="99"/>
        <end position="108"/>
    </location>
</feature>
<feature type="compositionally biased region" description="Basic residues" evidence="2">
    <location>
        <begin position="571"/>
        <end position="580"/>
    </location>
</feature>
<feature type="compositionally biased region" description="Low complexity" evidence="2">
    <location>
        <begin position="67"/>
        <end position="79"/>
    </location>
</feature>
<dbReference type="AlphaFoldDB" id="A0A135RST5"/>